<protein>
    <submittedName>
        <fullName evidence="1">PyrI2</fullName>
    </submittedName>
</protein>
<proteinExistence type="predicted"/>
<evidence type="ECO:0000313" key="1">
    <source>
        <dbReference type="EMBL" id="AFV71322.1"/>
    </source>
</evidence>
<gene>
    <name evidence="1" type="primary">pyrI2</name>
</gene>
<reference evidence="1" key="1">
    <citation type="journal article" date="2012" name="Chem. Biol.">
        <title>Quartromicin biosynthesis: two alternative polyketide chains produced by one polyketide synthase assembly line.</title>
        <authorList>
            <person name="He H.Y."/>
            <person name="Pan H.X."/>
            <person name="Wu L.F."/>
            <person name="Zhang B.B."/>
            <person name="Chai H.B."/>
            <person name="Liu W."/>
            <person name="Tang G.L."/>
        </authorList>
    </citation>
    <scope>NUCLEOTIDE SEQUENCE</scope>
    <source>
        <strain evidence="1">NRRL 21084</strain>
    </source>
</reference>
<organism evidence="1">
    <name type="scientific">Streptomyces rugosporus</name>
    <dbReference type="NCBI Taxonomy" id="295838"/>
    <lineage>
        <taxon>Bacteria</taxon>
        <taxon>Bacillati</taxon>
        <taxon>Actinomycetota</taxon>
        <taxon>Actinomycetes</taxon>
        <taxon>Kitasatosporales</taxon>
        <taxon>Streptomycetaceae</taxon>
        <taxon>Streptomyces</taxon>
    </lineage>
</organism>
<reference evidence="1" key="2">
    <citation type="journal article" date="2012" name="J. Am. Chem. Soc.">
        <title>Insights into pyrroindomycin biosynthesis reveal a uniform paradigm for tetramate/tetronate formation.</title>
        <authorList>
            <person name="Wu Q."/>
            <person name="Wu Z."/>
            <person name="Qu X."/>
            <person name="Liu W."/>
        </authorList>
    </citation>
    <scope>NUCLEOTIDE SEQUENCE</scope>
    <source>
        <strain evidence="1">NRRL 21084</strain>
    </source>
</reference>
<sequence>MTMGADGNWQLTVHTPKGDMTWHLAIETAGETFTGKMTMTTGSTAIENGTIDGDQLTWESSLVQPASVKVNGEARLSGDRISGEIKMGMYGTRSFSGTRA</sequence>
<dbReference type="EMBL" id="JX042309">
    <property type="protein sequence ID" value="AFV71322.1"/>
    <property type="molecule type" value="Genomic_DNA"/>
</dbReference>
<dbReference type="AlphaFoldDB" id="K7QRJ9"/>
<name>K7QRJ9_STRRG</name>
<accession>K7QRJ9</accession>